<dbReference type="NCBIfam" id="TIGR02537">
    <property type="entry name" value="arch_flag_Nterm"/>
    <property type="match status" value="1"/>
</dbReference>
<evidence type="ECO:0000256" key="1">
    <source>
        <dbReference type="SAM" id="Phobius"/>
    </source>
</evidence>
<feature type="transmembrane region" description="Helical" evidence="1">
    <location>
        <begin position="12"/>
        <end position="35"/>
    </location>
</feature>
<dbReference type="InterPro" id="IPR013373">
    <property type="entry name" value="Flagellin/pilin_N_arc"/>
</dbReference>
<dbReference type="EMBL" id="FMID01000004">
    <property type="protein sequence ID" value="SCL74234.1"/>
    <property type="molecule type" value="Genomic_DNA"/>
</dbReference>
<organism evidence="3 4">
    <name type="scientific">Methanoculleus chikugoensis</name>
    <dbReference type="NCBI Taxonomy" id="118126"/>
    <lineage>
        <taxon>Archaea</taxon>
        <taxon>Methanobacteriati</taxon>
        <taxon>Methanobacteriota</taxon>
        <taxon>Stenosarchaea group</taxon>
        <taxon>Methanomicrobia</taxon>
        <taxon>Methanomicrobiales</taxon>
        <taxon>Methanomicrobiaceae</taxon>
        <taxon>Methanoculleus</taxon>
    </lineage>
</organism>
<protein>
    <recommendedName>
        <fullName evidence="2">Archaeal Type IV pilin N-terminal domain-containing protein</fullName>
    </recommendedName>
</protein>
<sequence length="236" mass="24925">MKEQHITEDAVSPVIGVMLMLVVTIIIAAVVSTFAGGMMKSEQTAPQASFECVISNDGSWGGSSFDLTCLGTSEGIPTKDLRLVTSWKASDGTTGGATITGPSIEPNTHYKNATGTPESTYHSPLGFGPGAGDWVASGNYTSSQHFGNYTIMAGTAMHNSAYGWNETYGGYGVTPGSRYQYTDGSTFSLANQDCDAMMAILGEDWYHLRPGDVVSVKLAHIPSGKVIFEKNVVVEG</sequence>
<feature type="domain" description="Archaeal Type IV pilin N-terminal" evidence="2">
    <location>
        <begin position="9"/>
        <end position="68"/>
    </location>
</feature>
<dbReference type="Proteomes" id="UP000184671">
    <property type="component" value="Unassembled WGS sequence"/>
</dbReference>
<name>A0A1M4MH52_9EURY</name>
<keyword evidence="1" id="KW-0812">Transmembrane</keyword>
<proteinExistence type="predicted"/>
<evidence type="ECO:0000313" key="4">
    <source>
        <dbReference type="Proteomes" id="UP000184671"/>
    </source>
</evidence>
<accession>A0A1M4MH52</accession>
<dbReference type="STRING" id="118126.L21_0102"/>
<reference evidence="3 4" key="1">
    <citation type="submission" date="2016-08" db="EMBL/GenBank/DDBJ databases">
        <authorList>
            <person name="Seilhamer J.J."/>
        </authorList>
    </citation>
    <scope>NUCLEOTIDE SEQUENCE [LARGE SCALE GENOMIC DNA]</scope>
    <source>
        <strain evidence="3">L21-II-0</strain>
    </source>
</reference>
<keyword evidence="1" id="KW-1133">Transmembrane helix</keyword>
<keyword evidence="1" id="KW-0472">Membrane</keyword>
<evidence type="ECO:0000313" key="3">
    <source>
        <dbReference type="EMBL" id="SCL74234.1"/>
    </source>
</evidence>
<dbReference type="AlphaFoldDB" id="A0A1M4MH52"/>
<dbReference type="RefSeq" id="WP_074368554.1">
    <property type="nucleotide sequence ID" value="NZ_FMID01000004.1"/>
</dbReference>
<evidence type="ECO:0000259" key="2">
    <source>
        <dbReference type="Pfam" id="PF07790"/>
    </source>
</evidence>
<dbReference type="Pfam" id="PF07790">
    <property type="entry name" value="Pilin_N"/>
    <property type="match status" value="1"/>
</dbReference>
<dbReference type="InterPro" id="IPR012859">
    <property type="entry name" value="Pilin_N_archaeal"/>
</dbReference>
<dbReference type="OrthoDB" id="125222at2157"/>
<gene>
    <name evidence="3" type="ORF">L21_0102</name>
</gene>